<gene>
    <name evidence="9" type="ORF">ASPSYDRAFT_85303</name>
</gene>
<dbReference type="PANTHER" id="PTHR46910:SF3">
    <property type="entry name" value="HALOTOLERANCE PROTEIN 9-RELATED"/>
    <property type="match status" value="1"/>
</dbReference>
<dbReference type="InterPro" id="IPR036864">
    <property type="entry name" value="Zn2-C6_fun-type_DNA-bd_sf"/>
</dbReference>
<keyword evidence="10" id="KW-1185">Reference proteome</keyword>
<dbReference type="OrthoDB" id="39175at2759"/>
<dbReference type="RefSeq" id="XP_040709136.1">
    <property type="nucleotide sequence ID" value="XM_040851506.1"/>
</dbReference>
<dbReference type="VEuPathDB" id="FungiDB:ASPSYDRAFT_85303"/>
<evidence type="ECO:0000313" key="9">
    <source>
        <dbReference type="EMBL" id="OJJ65330.1"/>
    </source>
</evidence>
<keyword evidence="3" id="KW-0805">Transcription regulation</keyword>
<dbReference type="GeneID" id="63767579"/>
<dbReference type="STRING" id="1036612.A0A1L9U0W0"/>
<reference evidence="10" key="1">
    <citation type="journal article" date="2017" name="Genome Biol.">
        <title>Comparative genomics reveals high biological diversity and specific adaptations in the industrially and medically important fungal genus Aspergillus.</title>
        <authorList>
            <person name="de Vries R.P."/>
            <person name="Riley R."/>
            <person name="Wiebenga A."/>
            <person name="Aguilar-Osorio G."/>
            <person name="Amillis S."/>
            <person name="Uchima C.A."/>
            <person name="Anderluh G."/>
            <person name="Asadollahi M."/>
            <person name="Askin M."/>
            <person name="Barry K."/>
            <person name="Battaglia E."/>
            <person name="Bayram O."/>
            <person name="Benocci T."/>
            <person name="Braus-Stromeyer S.A."/>
            <person name="Caldana C."/>
            <person name="Canovas D."/>
            <person name="Cerqueira G.C."/>
            <person name="Chen F."/>
            <person name="Chen W."/>
            <person name="Choi C."/>
            <person name="Clum A."/>
            <person name="Dos Santos R.A."/>
            <person name="Damasio A.R."/>
            <person name="Diallinas G."/>
            <person name="Emri T."/>
            <person name="Fekete E."/>
            <person name="Flipphi M."/>
            <person name="Freyberg S."/>
            <person name="Gallo A."/>
            <person name="Gournas C."/>
            <person name="Habgood R."/>
            <person name="Hainaut M."/>
            <person name="Harispe M.L."/>
            <person name="Henrissat B."/>
            <person name="Hilden K.S."/>
            <person name="Hope R."/>
            <person name="Hossain A."/>
            <person name="Karabika E."/>
            <person name="Karaffa L."/>
            <person name="Karanyi Z."/>
            <person name="Krasevec N."/>
            <person name="Kuo A."/>
            <person name="Kusch H."/>
            <person name="LaButti K."/>
            <person name="Lagendijk E.L."/>
            <person name="Lapidus A."/>
            <person name="Levasseur A."/>
            <person name="Lindquist E."/>
            <person name="Lipzen A."/>
            <person name="Logrieco A.F."/>
            <person name="MacCabe A."/>
            <person name="Maekelae M.R."/>
            <person name="Malavazi I."/>
            <person name="Melin P."/>
            <person name="Meyer V."/>
            <person name="Mielnichuk N."/>
            <person name="Miskei M."/>
            <person name="Molnar A.P."/>
            <person name="Mule G."/>
            <person name="Ngan C.Y."/>
            <person name="Orejas M."/>
            <person name="Orosz E."/>
            <person name="Ouedraogo J.P."/>
            <person name="Overkamp K.M."/>
            <person name="Park H.-S."/>
            <person name="Perrone G."/>
            <person name="Piumi F."/>
            <person name="Punt P.J."/>
            <person name="Ram A.F."/>
            <person name="Ramon A."/>
            <person name="Rauscher S."/>
            <person name="Record E."/>
            <person name="Riano-Pachon D.M."/>
            <person name="Robert V."/>
            <person name="Roehrig J."/>
            <person name="Ruller R."/>
            <person name="Salamov A."/>
            <person name="Salih N.S."/>
            <person name="Samson R.A."/>
            <person name="Sandor E."/>
            <person name="Sanguinetti M."/>
            <person name="Schuetze T."/>
            <person name="Sepcic K."/>
            <person name="Shelest E."/>
            <person name="Sherlock G."/>
            <person name="Sophianopoulou V."/>
            <person name="Squina F.M."/>
            <person name="Sun H."/>
            <person name="Susca A."/>
            <person name="Todd R.B."/>
            <person name="Tsang A."/>
            <person name="Unkles S.E."/>
            <person name="van de Wiele N."/>
            <person name="van Rossen-Uffink D."/>
            <person name="Oliveira J.V."/>
            <person name="Vesth T.C."/>
            <person name="Visser J."/>
            <person name="Yu J.-H."/>
            <person name="Zhou M."/>
            <person name="Andersen M.R."/>
            <person name="Archer D.B."/>
            <person name="Baker S.E."/>
            <person name="Benoit I."/>
            <person name="Brakhage A.A."/>
            <person name="Braus G.H."/>
            <person name="Fischer R."/>
            <person name="Frisvad J.C."/>
            <person name="Goldman G.H."/>
            <person name="Houbraken J."/>
            <person name="Oakley B."/>
            <person name="Pocsi I."/>
            <person name="Scazzocchio C."/>
            <person name="Seiboth B."/>
            <person name="vanKuyk P.A."/>
            <person name="Wortman J."/>
            <person name="Dyer P.S."/>
            <person name="Grigoriev I.V."/>
        </authorList>
    </citation>
    <scope>NUCLEOTIDE SEQUENCE [LARGE SCALE GENOMIC DNA]</scope>
    <source>
        <strain evidence="10">CBS 593.65</strain>
    </source>
</reference>
<evidence type="ECO:0000256" key="1">
    <source>
        <dbReference type="ARBA" id="ARBA00004123"/>
    </source>
</evidence>
<protein>
    <recommendedName>
        <fullName evidence="8">Zn(2)-C6 fungal-type domain-containing protein</fullName>
    </recommendedName>
</protein>
<name>A0A1L9U0W0_9EURO</name>
<dbReference type="Gene3D" id="4.10.240.10">
    <property type="entry name" value="Zn(2)-C6 fungal-type DNA-binding domain"/>
    <property type="match status" value="1"/>
</dbReference>
<feature type="domain" description="Zn(2)-C6 fungal-type" evidence="8">
    <location>
        <begin position="11"/>
        <end position="41"/>
    </location>
</feature>
<dbReference type="PANTHER" id="PTHR46910">
    <property type="entry name" value="TRANSCRIPTION FACTOR PDR1"/>
    <property type="match status" value="1"/>
</dbReference>
<keyword evidence="2" id="KW-0479">Metal-binding</keyword>
<dbReference type="InterPro" id="IPR050987">
    <property type="entry name" value="AtrR-like"/>
</dbReference>
<dbReference type="GO" id="GO:0003677">
    <property type="term" value="F:DNA binding"/>
    <property type="evidence" value="ECO:0007669"/>
    <property type="project" value="UniProtKB-KW"/>
</dbReference>
<dbReference type="GO" id="GO:0008270">
    <property type="term" value="F:zinc ion binding"/>
    <property type="evidence" value="ECO:0007669"/>
    <property type="project" value="InterPro"/>
</dbReference>
<keyword evidence="5" id="KW-0804">Transcription</keyword>
<dbReference type="SMART" id="SM00066">
    <property type="entry name" value="GAL4"/>
    <property type="match status" value="1"/>
</dbReference>
<feature type="compositionally biased region" description="Polar residues" evidence="7">
    <location>
        <begin position="89"/>
        <end position="123"/>
    </location>
</feature>
<feature type="region of interest" description="Disordered" evidence="7">
    <location>
        <begin position="77"/>
        <end position="123"/>
    </location>
</feature>
<evidence type="ECO:0000259" key="8">
    <source>
        <dbReference type="PROSITE" id="PS50048"/>
    </source>
</evidence>
<dbReference type="Pfam" id="PF00172">
    <property type="entry name" value="Zn_clus"/>
    <property type="match status" value="1"/>
</dbReference>
<dbReference type="PROSITE" id="PS50048">
    <property type="entry name" value="ZN2_CY6_FUNGAL_2"/>
    <property type="match status" value="1"/>
</dbReference>
<dbReference type="CDD" id="cd12148">
    <property type="entry name" value="fungal_TF_MHR"/>
    <property type="match status" value="1"/>
</dbReference>
<evidence type="ECO:0000256" key="6">
    <source>
        <dbReference type="ARBA" id="ARBA00023242"/>
    </source>
</evidence>
<dbReference type="Proteomes" id="UP000184356">
    <property type="component" value="Unassembled WGS sequence"/>
</dbReference>
<evidence type="ECO:0000256" key="2">
    <source>
        <dbReference type="ARBA" id="ARBA00022723"/>
    </source>
</evidence>
<dbReference type="GO" id="GO:0005634">
    <property type="term" value="C:nucleus"/>
    <property type="evidence" value="ECO:0007669"/>
    <property type="project" value="UniProtKB-SubCell"/>
</dbReference>
<dbReference type="GO" id="GO:0000981">
    <property type="term" value="F:DNA-binding transcription factor activity, RNA polymerase II-specific"/>
    <property type="evidence" value="ECO:0007669"/>
    <property type="project" value="InterPro"/>
</dbReference>
<evidence type="ECO:0000256" key="3">
    <source>
        <dbReference type="ARBA" id="ARBA00023015"/>
    </source>
</evidence>
<evidence type="ECO:0000256" key="4">
    <source>
        <dbReference type="ARBA" id="ARBA00023125"/>
    </source>
</evidence>
<organism evidence="9 10">
    <name type="scientific">Aspergillus sydowii CBS 593.65</name>
    <dbReference type="NCBI Taxonomy" id="1036612"/>
    <lineage>
        <taxon>Eukaryota</taxon>
        <taxon>Fungi</taxon>
        <taxon>Dikarya</taxon>
        <taxon>Ascomycota</taxon>
        <taxon>Pezizomycotina</taxon>
        <taxon>Eurotiomycetes</taxon>
        <taxon>Eurotiomycetidae</taxon>
        <taxon>Eurotiales</taxon>
        <taxon>Aspergillaceae</taxon>
        <taxon>Aspergillus</taxon>
        <taxon>Aspergillus subgen. Nidulantes</taxon>
    </lineage>
</organism>
<keyword evidence="6" id="KW-0539">Nucleus</keyword>
<dbReference type="SUPFAM" id="SSF57701">
    <property type="entry name" value="Zn2/Cys6 DNA-binding domain"/>
    <property type="match status" value="1"/>
</dbReference>
<evidence type="ECO:0000313" key="10">
    <source>
        <dbReference type="Proteomes" id="UP000184356"/>
    </source>
</evidence>
<evidence type="ECO:0000256" key="5">
    <source>
        <dbReference type="ARBA" id="ARBA00023163"/>
    </source>
</evidence>
<keyword evidence="4" id="KW-0238">DNA-binding</keyword>
<dbReference type="PROSITE" id="PS00463">
    <property type="entry name" value="ZN2_CY6_FUNGAL_1"/>
    <property type="match status" value="1"/>
</dbReference>
<accession>A0A1L9U0W0</accession>
<dbReference type="AlphaFoldDB" id="A0A1L9U0W0"/>
<dbReference type="EMBL" id="KV878582">
    <property type="protein sequence ID" value="OJJ65330.1"/>
    <property type="molecule type" value="Genomic_DNA"/>
</dbReference>
<dbReference type="CDD" id="cd00067">
    <property type="entry name" value="GAL4"/>
    <property type="match status" value="1"/>
</dbReference>
<proteinExistence type="predicted"/>
<dbReference type="InterPro" id="IPR001138">
    <property type="entry name" value="Zn2Cys6_DnaBD"/>
</dbReference>
<sequence>MASELGNGRLACTHCRRRKVRCNRALPSCERCLLYQFQCSYPNRQRRTTRRKTAVPTHTDQHTALSALLERLQRAEQVTGDVSREQDTVDNSDSQSFTPSRQSSGPRQAGSPASTHSVSAPLNNVTTPDVTSILSCAVDKVQQLRKKHRFGVRALTLEPITISPERAKQWIHHYFTNIEGKLLPALVDRKLMDMMPDLIDMDHVHVDACMLIIYYCILWQGLFFHKGSPFNGIDNHYARQVFICCKRTIPVWQREATGTVTDFIAAMYMTQTATENFDFSLSWEMHKLACEYAQTLQMHSLDSLDHHPGGLSMSDHDRMGMWWLIHLDLFARLINDKPAIFSSQLNEWRVNMPRLAAEFSQERNGAVPTMAFLVRSRLTFILISYFQVSETLNDESDILAAIKPLCEDVEGIFEEWKMEEWLESYKNGDINGWILSDLALSGYTCILFMLRKASLPQSTEHEAMLSDNDEMIPRSELSMRTSRKVLKLVHRMIHVLKLPGSEAMSLILGTYRAYIAHAHLASGLLHDPAAPTAEDDLALLFEVAECIEGLAREVNEFVPLAGAFKLVNDEVRRRVQESDGVDRHRD</sequence>
<evidence type="ECO:0000256" key="7">
    <source>
        <dbReference type="SAM" id="MobiDB-lite"/>
    </source>
</evidence>
<comment type="subcellular location">
    <subcellularLocation>
        <location evidence="1">Nucleus</location>
    </subcellularLocation>
</comment>